<dbReference type="AlphaFoldDB" id="A0A803MW80"/>
<dbReference type="Proteomes" id="UP000596660">
    <property type="component" value="Unplaced"/>
</dbReference>
<sequence>MYRIVSKLSTAVLQRDKQASSIFWRSFSHSSSSGNPFGIAFDIDGVLLRGDSTIGGSPQALSKLYLPQGSLKVPYVFLTNGGGVRESKRAIELSKLFGVEVSSSQVLHGHSPFRQLAHRFESDFVVAVGKGEPAAVLSEYGFKNVISIDDYALCFDNIDPLAPHKKWTLNISEQSKGFPSAVLKEYVCSQRVQAVFVVSDSVDWSRDVQNWRPSWRRNWNSTSSILWAHDDLKYQGAFPTERFGMGALRISLQSVFNSIHPHPLQYSAVGKPNPLAFKNAENTLQQLHNQLTANQDLGGISPFETLYMIGDNPSVDIKGAQQAGRPWFSILTRTGVFRGKENDLECPADMVVDTVEDAVDYILDKENVS</sequence>
<dbReference type="InterPro" id="IPR050324">
    <property type="entry name" value="CDP-alcohol_PTase-I"/>
</dbReference>
<accession>A0A803MW80</accession>
<dbReference type="GO" id="GO:0005739">
    <property type="term" value="C:mitochondrion"/>
    <property type="evidence" value="ECO:0007669"/>
    <property type="project" value="TreeGrafter"/>
</dbReference>
<dbReference type="InterPro" id="IPR006353">
    <property type="entry name" value="HAD-SF_hydro_IIA_CECR5"/>
</dbReference>
<organism evidence="1 2">
    <name type="scientific">Chenopodium quinoa</name>
    <name type="common">Quinoa</name>
    <dbReference type="NCBI Taxonomy" id="63459"/>
    <lineage>
        <taxon>Eukaryota</taxon>
        <taxon>Viridiplantae</taxon>
        <taxon>Streptophyta</taxon>
        <taxon>Embryophyta</taxon>
        <taxon>Tracheophyta</taxon>
        <taxon>Spermatophyta</taxon>
        <taxon>Magnoliopsida</taxon>
        <taxon>eudicotyledons</taxon>
        <taxon>Gunneridae</taxon>
        <taxon>Pentapetalae</taxon>
        <taxon>Caryophyllales</taxon>
        <taxon>Chenopodiaceae</taxon>
        <taxon>Chenopodioideae</taxon>
        <taxon>Atripliceae</taxon>
        <taxon>Chenopodium</taxon>
    </lineage>
</organism>
<dbReference type="InterPro" id="IPR023214">
    <property type="entry name" value="HAD_sf"/>
</dbReference>
<dbReference type="Pfam" id="PF13242">
    <property type="entry name" value="Hydrolase_like"/>
    <property type="match status" value="1"/>
</dbReference>
<keyword evidence="2" id="KW-1185">Reference proteome</keyword>
<dbReference type="PANTHER" id="PTHR14269">
    <property type="entry name" value="CDP-DIACYLGLYCEROL--GLYCEROL-3-PHOSPHATE 3-PHOSPHATIDYLTRANSFERASE-RELATED"/>
    <property type="match status" value="1"/>
</dbReference>
<dbReference type="OMA" id="SWMETIH"/>
<dbReference type="SMR" id="A0A803MW80"/>
<dbReference type="GO" id="GO:0046474">
    <property type="term" value="P:glycerophospholipid biosynthetic process"/>
    <property type="evidence" value="ECO:0007669"/>
    <property type="project" value="TreeGrafter"/>
</dbReference>
<dbReference type="SUPFAM" id="SSF56784">
    <property type="entry name" value="HAD-like"/>
    <property type="match status" value="1"/>
</dbReference>
<evidence type="ECO:0000313" key="1">
    <source>
        <dbReference type="EnsemblPlants" id="AUR62036245-RA:cds"/>
    </source>
</evidence>
<dbReference type="NCBIfam" id="TIGR01456">
    <property type="entry name" value="CECR5"/>
    <property type="match status" value="1"/>
</dbReference>
<reference evidence="1" key="1">
    <citation type="journal article" date="2017" name="Nature">
        <title>The genome of Chenopodium quinoa.</title>
        <authorList>
            <person name="Jarvis D.E."/>
            <person name="Ho Y.S."/>
            <person name="Lightfoot D.J."/>
            <person name="Schmoeckel S.M."/>
            <person name="Li B."/>
            <person name="Borm T.J.A."/>
            <person name="Ohyanagi H."/>
            <person name="Mineta K."/>
            <person name="Michell C.T."/>
            <person name="Saber N."/>
            <person name="Kharbatia N.M."/>
            <person name="Rupper R.R."/>
            <person name="Sharp A.R."/>
            <person name="Dally N."/>
            <person name="Boughton B.A."/>
            <person name="Woo Y.H."/>
            <person name="Gao G."/>
            <person name="Schijlen E.G.W.M."/>
            <person name="Guo X."/>
            <person name="Momin A.A."/>
            <person name="Negrao S."/>
            <person name="Al-Babili S."/>
            <person name="Gehring C."/>
            <person name="Roessner U."/>
            <person name="Jung C."/>
            <person name="Murphy K."/>
            <person name="Arold S.T."/>
            <person name="Gojobori T."/>
            <person name="van der Linden C.G."/>
            <person name="van Loo E.N."/>
            <person name="Jellen E.N."/>
            <person name="Maughan P.J."/>
            <person name="Tester M."/>
        </authorList>
    </citation>
    <scope>NUCLEOTIDE SEQUENCE [LARGE SCALE GENOMIC DNA]</scope>
    <source>
        <strain evidence="1">cv. PI 614886</strain>
    </source>
</reference>
<reference evidence="1" key="2">
    <citation type="submission" date="2021-03" db="UniProtKB">
        <authorList>
            <consortium name="EnsemblPlants"/>
        </authorList>
    </citation>
    <scope>IDENTIFICATION</scope>
</reference>
<dbReference type="Pfam" id="PF13344">
    <property type="entry name" value="Hydrolase_6"/>
    <property type="match status" value="1"/>
</dbReference>
<proteinExistence type="predicted"/>
<dbReference type="PANTHER" id="PTHR14269:SF4">
    <property type="entry name" value="CAT EYE SYNDROME CRITICAL REGION PROTEIN 5"/>
    <property type="match status" value="1"/>
</dbReference>
<evidence type="ECO:0000313" key="2">
    <source>
        <dbReference type="Proteomes" id="UP000596660"/>
    </source>
</evidence>
<name>A0A803MW80_CHEQI</name>
<dbReference type="Gramene" id="AUR62036245-RA">
    <property type="protein sequence ID" value="AUR62036245-RA:cds"/>
    <property type="gene ID" value="AUR62036245"/>
</dbReference>
<dbReference type="EnsemblPlants" id="AUR62036245-RA">
    <property type="protein sequence ID" value="AUR62036245-RA:cds"/>
    <property type="gene ID" value="AUR62036245"/>
</dbReference>
<dbReference type="InterPro" id="IPR036412">
    <property type="entry name" value="HAD-like_sf"/>
</dbReference>
<dbReference type="InterPro" id="IPR006357">
    <property type="entry name" value="HAD-SF_hydro_IIA"/>
</dbReference>
<dbReference type="NCBIfam" id="TIGR01460">
    <property type="entry name" value="HAD-SF-IIA"/>
    <property type="match status" value="1"/>
</dbReference>
<protein>
    <submittedName>
        <fullName evidence="1">Uncharacterized protein</fullName>
    </submittedName>
</protein>
<dbReference type="Gene3D" id="3.40.50.1000">
    <property type="entry name" value="HAD superfamily/HAD-like"/>
    <property type="match status" value="2"/>
</dbReference>